<accession>A0A9Y2IBF1</accession>
<name>A0A9Y2IBF1_9PSEU</name>
<gene>
    <name evidence="1" type="ORF">QRX50_36080</name>
</gene>
<organism evidence="1 2">
    <name type="scientific">Amycolatopsis carbonis</name>
    <dbReference type="NCBI Taxonomy" id="715471"/>
    <lineage>
        <taxon>Bacteria</taxon>
        <taxon>Bacillati</taxon>
        <taxon>Actinomycetota</taxon>
        <taxon>Actinomycetes</taxon>
        <taxon>Pseudonocardiales</taxon>
        <taxon>Pseudonocardiaceae</taxon>
        <taxon>Amycolatopsis</taxon>
    </lineage>
</organism>
<evidence type="ECO:0000313" key="2">
    <source>
        <dbReference type="Proteomes" id="UP001236014"/>
    </source>
</evidence>
<dbReference type="AlphaFoldDB" id="A0A9Y2IBF1"/>
<proteinExistence type="predicted"/>
<sequence length="130" mass="14010">MGSTRRRPVTIATTPATTARDLRRAVRAADPAKTPGVAQLRDAGWQLTQLTGELTDLVTLLAEHTGHHTQRPEQVRQADSAPDTAHLASACRELATLRRALDTAHSAAHDYYTEISQLNPAVPGSLRSSP</sequence>
<dbReference type="KEGG" id="acab:QRX50_36080"/>
<evidence type="ECO:0000313" key="1">
    <source>
        <dbReference type="EMBL" id="WIX76814.1"/>
    </source>
</evidence>
<dbReference type="Proteomes" id="UP001236014">
    <property type="component" value="Chromosome"/>
</dbReference>
<protein>
    <submittedName>
        <fullName evidence="1">Uncharacterized protein</fullName>
    </submittedName>
</protein>
<dbReference type="EMBL" id="CP127294">
    <property type="protein sequence ID" value="WIX76814.1"/>
    <property type="molecule type" value="Genomic_DNA"/>
</dbReference>
<reference evidence="1 2" key="1">
    <citation type="submission" date="2023-06" db="EMBL/GenBank/DDBJ databases">
        <authorList>
            <person name="Oyuntsetseg B."/>
            <person name="Kim S.B."/>
        </authorList>
    </citation>
    <scope>NUCLEOTIDE SEQUENCE [LARGE SCALE GENOMIC DNA]</scope>
    <source>
        <strain evidence="1 2">2-15</strain>
    </source>
</reference>
<dbReference type="RefSeq" id="WP_285967561.1">
    <property type="nucleotide sequence ID" value="NZ_CP127294.1"/>
</dbReference>
<keyword evidence="2" id="KW-1185">Reference proteome</keyword>